<dbReference type="EMBL" id="UGRI01000001">
    <property type="protein sequence ID" value="SUA21751.1"/>
    <property type="molecule type" value="Genomic_DNA"/>
</dbReference>
<feature type="region of interest" description="Disordered" evidence="1">
    <location>
        <begin position="73"/>
        <end position="105"/>
    </location>
</feature>
<evidence type="ECO:0000256" key="1">
    <source>
        <dbReference type="SAM" id="MobiDB-lite"/>
    </source>
</evidence>
<name>A0A378VXW0_NEIGO</name>
<organism evidence="2">
    <name type="scientific">Neisseria gonorrhoeae</name>
    <dbReference type="NCBI Taxonomy" id="485"/>
    <lineage>
        <taxon>Bacteria</taxon>
        <taxon>Pseudomonadati</taxon>
        <taxon>Pseudomonadota</taxon>
        <taxon>Betaproteobacteria</taxon>
        <taxon>Neisseriales</taxon>
        <taxon>Neisseriaceae</taxon>
        <taxon>Neisseria</taxon>
    </lineage>
</organism>
<evidence type="ECO:0000313" key="2">
    <source>
        <dbReference type="EMBL" id="SUA21751.1"/>
    </source>
</evidence>
<proteinExistence type="predicted"/>
<sequence length="105" mass="11673">MRDTFSGTAKTTGAGELQLVSHKDEAGATEYFWTLTTPNQDKTIITPSAPAYALVPRQNLESGYAMLDTLHQRRGENQTLSRDRQGNYRQDAEATDIKATKAPWV</sequence>
<reference evidence="2" key="1">
    <citation type="submission" date="2018-06" db="EMBL/GenBank/DDBJ databases">
        <authorList>
            <consortium name="Pathogen Informatics"/>
            <person name="Doyle S."/>
        </authorList>
    </citation>
    <scope>NUCLEOTIDE SEQUENCE [LARGE SCALE GENOMIC DNA]</scope>
    <source>
        <strain evidence="2">NCTC11421</strain>
    </source>
</reference>
<protein>
    <submittedName>
        <fullName evidence="2">Integral membrane protein</fullName>
    </submittedName>
</protein>
<feature type="compositionally biased region" description="Basic and acidic residues" evidence="1">
    <location>
        <begin position="73"/>
        <end position="99"/>
    </location>
</feature>
<accession>A0A378VXW0</accession>
<dbReference type="AlphaFoldDB" id="A0A378VXW0"/>
<gene>
    <name evidence="2" type="ORF">NCTC11421_01637</name>
</gene>